<evidence type="ECO:0000259" key="1">
    <source>
        <dbReference type="Pfam" id="PF04149"/>
    </source>
</evidence>
<protein>
    <recommendedName>
        <fullName evidence="1">DUF397 domain-containing protein</fullName>
    </recommendedName>
</protein>
<gene>
    <name evidence="2" type="ORF">GCM10017774_77910</name>
</gene>
<reference evidence="3" key="1">
    <citation type="journal article" date="2019" name="Int. J. Syst. Evol. Microbiol.">
        <title>The Global Catalogue of Microorganisms (GCM) 10K type strain sequencing project: providing services to taxonomists for standard genome sequencing and annotation.</title>
        <authorList>
            <consortium name="The Broad Institute Genomics Platform"/>
            <consortium name="The Broad Institute Genome Sequencing Center for Infectious Disease"/>
            <person name="Wu L."/>
            <person name="Ma J."/>
        </authorList>
    </citation>
    <scope>NUCLEOTIDE SEQUENCE [LARGE SCALE GENOMIC DNA]</scope>
    <source>
        <strain evidence="3">CGMCC 4.7367</strain>
    </source>
</reference>
<comment type="caution">
    <text evidence="2">The sequence shown here is derived from an EMBL/GenBank/DDBJ whole genome shotgun (WGS) entry which is preliminary data.</text>
</comment>
<dbReference type="EMBL" id="BNAR01000018">
    <property type="protein sequence ID" value="GHH57749.1"/>
    <property type="molecule type" value="Genomic_DNA"/>
</dbReference>
<dbReference type="Proteomes" id="UP000605568">
    <property type="component" value="Unassembled WGS sequence"/>
</dbReference>
<dbReference type="Pfam" id="PF04149">
    <property type="entry name" value="DUF397"/>
    <property type="match status" value="1"/>
</dbReference>
<accession>A0ABQ3MUF7</accession>
<proteinExistence type="predicted"/>
<name>A0ABQ3MUF7_9PSEU</name>
<sequence length="63" mass="6918">MTDGAPPRWRKSSRSASQSDCVEIAQTFDRIRDSKHKDAELMVGRAGWTSFLTAAKSGEFGKG</sequence>
<dbReference type="RefSeq" id="WP_191304427.1">
    <property type="nucleotide sequence ID" value="NZ_BNAR01000018.1"/>
</dbReference>
<evidence type="ECO:0000313" key="3">
    <source>
        <dbReference type="Proteomes" id="UP000605568"/>
    </source>
</evidence>
<evidence type="ECO:0000313" key="2">
    <source>
        <dbReference type="EMBL" id="GHH57749.1"/>
    </source>
</evidence>
<dbReference type="InterPro" id="IPR007278">
    <property type="entry name" value="DUF397"/>
</dbReference>
<organism evidence="2 3">
    <name type="scientific">Lentzea cavernae</name>
    <dbReference type="NCBI Taxonomy" id="2020703"/>
    <lineage>
        <taxon>Bacteria</taxon>
        <taxon>Bacillati</taxon>
        <taxon>Actinomycetota</taxon>
        <taxon>Actinomycetes</taxon>
        <taxon>Pseudonocardiales</taxon>
        <taxon>Pseudonocardiaceae</taxon>
        <taxon>Lentzea</taxon>
    </lineage>
</organism>
<feature type="domain" description="DUF397" evidence="1">
    <location>
        <begin position="8"/>
        <end position="56"/>
    </location>
</feature>
<keyword evidence="3" id="KW-1185">Reference proteome</keyword>